<evidence type="ECO:0000313" key="2">
    <source>
        <dbReference type="EMBL" id="CAH9132498.1"/>
    </source>
</evidence>
<feature type="region of interest" description="Disordered" evidence="1">
    <location>
        <begin position="216"/>
        <end position="261"/>
    </location>
</feature>
<sequence>MKVLYLDRFLFSCAQLLGWMHRKFRQGSGEPLKDFSLGHPLDDIQCYPKSNYFPKSTSKSQRDNLLRKSFACTEASADSRTDEAYQYYDHRDSSTEALSDLFRGFLAIGTLGGDPHSDDPYSTPTFSICMENIAEKETEVTENDLRMINDELEKVLGGDEITSGRSSMVSNARSSYCGTITLSGKQLESIESGGATNICPLQGYLFGSAVGLPETTAAGNKKEPRPSLGELFQKTKMVDENSQGGNKGEKQRGGENKENEKSAVHLLKKILKKRIIHSSSKSSNTADSAAETKLNKVLQMFHKKVHPESIGTTAKVEKGSNKSDNLSSSRNTRLMYDSLFGSAREDVALMPKRRRMSRDNLRRLKSQSSLRRHQLAAIASADPNANKECWIKSDADYLVLEL</sequence>
<feature type="compositionally biased region" description="Basic and acidic residues" evidence="1">
    <location>
        <begin position="247"/>
        <end position="261"/>
    </location>
</feature>
<name>A0AAV0FAH8_9ASTE</name>
<organism evidence="2 3">
    <name type="scientific">Cuscuta epithymum</name>
    <dbReference type="NCBI Taxonomy" id="186058"/>
    <lineage>
        <taxon>Eukaryota</taxon>
        <taxon>Viridiplantae</taxon>
        <taxon>Streptophyta</taxon>
        <taxon>Embryophyta</taxon>
        <taxon>Tracheophyta</taxon>
        <taxon>Spermatophyta</taxon>
        <taxon>Magnoliopsida</taxon>
        <taxon>eudicotyledons</taxon>
        <taxon>Gunneridae</taxon>
        <taxon>Pentapetalae</taxon>
        <taxon>asterids</taxon>
        <taxon>lamiids</taxon>
        <taxon>Solanales</taxon>
        <taxon>Convolvulaceae</taxon>
        <taxon>Cuscuteae</taxon>
        <taxon>Cuscuta</taxon>
        <taxon>Cuscuta subgen. Cuscuta</taxon>
    </lineage>
</organism>
<dbReference type="GO" id="GO:0009630">
    <property type="term" value="P:gravitropism"/>
    <property type="evidence" value="ECO:0007669"/>
    <property type="project" value="InterPro"/>
</dbReference>
<dbReference type="PANTHER" id="PTHR34959">
    <property type="entry name" value="PROTEIN LAZY 1"/>
    <property type="match status" value="1"/>
</dbReference>
<proteinExistence type="predicted"/>
<dbReference type="InterPro" id="IPR038928">
    <property type="entry name" value="LAZY1"/>
</dbReference>
<evidence type="ECO:0000313" key="3">
    <source>
        <dbReference type="Proteomes" id="UP001152523"/>
    </source>
</evidence>
<accession>A0AAV0FAH8</accession>
<feature type="region of interest" description="Disordered" evidence="1">
    <location>
        <begin position="309"/>
        <end position="329"/>
    </location>
</feature>
<dbReference type="GO" id="GO:2000012">
    <property type="term" value="P:regulation of auxin polar transport"/>
    <property type="evidence" value="ECO:0007669"/>
    <property type="project" value="InterPro"/>
</dbReference>
<dbReference type="PANTHER" id="PTHR34959:SF3">
    <property type="entry name" value="PROTEIN LAZY 1"/>
    <property type="match status" value="1"/>
</dbReference>
<dbReference type="Proteomes" id="UP001152523">
    <property type="component" value="Unassembled WGS sequence"/>
</dbReference>
<protein>
    <recommendedName>
        <fullName evidence="4">LAZY1</fullName>
    </recommendedName>
</protein>
<comment type="caution">
    <text evidence="2">The sequence shown here is derived from an EMBL/GenBank/DDBJ whole genome shotgun (WGS) entry which is preliminary data.</text>
</comment>
<reference evidence="2" key="1">
    <citation type="submission" date="2022-07" db="EMBL/GenBank/DDBJ databases">
        <authorList>
            <person name="Macas J."/>
            <person name="Novak P."/>
            <person name="Neumann P."/>
        </authorList>
    </citation>
    <scope>NUCLEOTIDE SEQUENCE</scope>
</reference>
<gene>
    <name evidence="2" type="ORF">CEPIT_LOCUS32225</name>
</gene>
<dbReference type="EMBL" id="CAMAPF010000972">
    <property type="protein sequence ID" value="CAH9132498.1"/>
    <property type="molecule type" value="Genomic_DNA"/>
</dbReference>
<dbReference type="AlphaFoldDB" id="A0AAV0FAH8"/>
<keyword evidence="3" id="KW-1185">Reference proteome</keyword>
<evidence type="ECO:0000256" key="1">
    <source>
        <dbReference type="SAM" id="MobiDB-lite"/>
    </source>
</evidence>
<evidence type="ECO:0008006" key="4">
    <source>
        <dbReference type="Google" id="ProtNLM"/>
    </source>
</evidence>